<evidence type="ECO:0000259" key="7">
    <source>
        <dbReference type="PROSITE" id="PS50850"/>
    </source>
</evidence>
<organism evidence="8 9">
    <name type="scientific">Demequina litorisediminis</name>
    <dbReference type="NCBI Taxonomy" id="1849022"/>
    <lineage>
        <taxon>Bacteria</taxon>
        <taxon>Bacillati</taxon>
        <taxon>Actinomycetota</taxon>
        <taxon>Actinomycetes</taxon>
        <taxon>Micrococcales</taxon>
        <taxon>Demequinaceae</taxon>
        <taxon>Demequina</taxon>
    </lineage>
</organism>
<dbReference type="Pfam" id="PF07690">
    <property type="entry name" value="MFS_1"/>
    <property type="match status" value="1"/>
</dbReference>
<feature type="transmembrane region" description="Helical" evidence="6">
    <location>
        <begin position="30"/>
        <end position="47"/>
    </location>
</feature>
<dbReference type="PROSITE" id="PS50850">
    <property type="entry name" value="MFS"/>
    <property type="match status" value="1"/>
</dbReference>
<dbReference type="CDD" id="cd17321">
    <property type="entry name" value="MFS_MMR_MDR_like"/>
    <property type="match status" value="1"/>
</dbReference>
<evidence type="ECO:0000256" key="2">
    <source>
        <dbReference type="ARBA" id="ARBA00022692"/>
    </source>
</evidence>
<feature type="transmembrane region" description="Helical" evidence="6">
    <location>
        <begin position="117"/>
        <end position="138"/>
    </location>
</feature>
<evidence type="ECO:0000256" key="1">
    <source>
        <dbReference type="ARBA" id="ARBA00004651"/>
    </source>
</evidence>
<comment type="caution">
    <text evidence="8">The sequence shown here is derived from an EMBL/GenBank/DDBJ whole genome shotgun (WGS) entry which is preliminary data.</text>
</comment>
<dbReference type="InterPro" id="IPR020846">
    <property type="entry name" value="MFS_dom"/>
</dbReference>
<keyword evidence="3 6" id="KW-1133">Transmembrane helix</keyword>
<feature type="transmembrane region" description="Helical" evidence="6">
    <location>
        <begin position="150"/>
        <end position="168"/>
    </location>
</feature>
<protein>
    <recommendedName>
        <fullName evidence="7">Major facilitator superfamily (MFS) profile domain-containing protein</fullName>
    </recommendedName>
</protein>
<feature type="domain" description="Major facilitator superfamily (MFS) profile" evidence="7">
    <location>
        <begin position="1"/>
        <end position="401"/>
    </location>
</feature>
<evidence type="ECO:0000313" key="8">
    <source>
        <dbReference type="EMBL" id="GMA34793.1"/>
    </source>
</evidence>
<dbReference type="PROSITE" id="PS00216">
    <property type="entry name" value="SUGAR_TRANSPORT_1"/>
    <property type="match status" value="1"/>
</dbReference>
<keyword evidence="9" id="KW-1185">Reference proteome</keyword>
<evidence type="ECO:0000256" key="4">
    <source>
        <dbReference type="ARBA" id="ARBA00023136"/>
    </source>
</evidence>
<dbReference type="EMBL" id="BSUN01000001">
    <property type="protein sequence ID" value="GMA34793.1"/>
    <property type="molecule type" value="Genomic_DNA"/>
</dbReference>
<evidence type="ECO:0000256" key="5">
    <source>
        <dbReference type="SAM" id="MobiDB-lite"/>
    </source>
</evidence>
<feature type="transmembrane region" description="Helical" evidence="6">
    <location>
        <begin position="59"/>
        <end position="81"/>
    </location>
</feature>
<proteinExistence type="predicted"/>
<dbReference type="PANTHER" id="PTHR42718:SF42">
    <property type="entry name" value="EXPORT PROTEIN"/>
    <property type="match status" value="1"/>
</dbReference>
<dbReference type="Gene3D" id="1.20.1250.20">
    <property type="entry name" value="MFS general substrate transporter like domains"/>
    <property type="match status" value="1"/>
</dbReference>
<sequence length="401" mass="43979">MVEAFTLVFAALLFIAAAIADRYGRKRVMMVGLVIFALASAYAPFFATTAGELIASRAIMGIGGALVMPTTLSLVNVVFPSKERPKAIAIWAAVSGVGMMLGSVLTGLLLHFFDWHSAFLLGAAFGLIAIPITARIVPESVDEKATPVDWIGGLFVTLALAGIVYTIMEAPSHGWETLAVVAAAVGALALAAFIWWENRVEHPMLDLSLFKRRRFTLSVVSVTLTFFAMIGAFYSMTQIFQGHGVRRAHLGRRDDPADAAHDDPWPAGAAHRRQGRDALDSGAWPRDHRRGLPPHDDVAHRAVLLGLLHRDVDHHRGYGVGHDPGDQHAHVLGAAQPLRHGLCHERHHPRAWARRSASPCWARSSPTSTPRVWPMLRHRFPPMPAPRCPTRSREPWRCPSR</sequence>
<evidence type="ECO:0000256" key="6">
    <source>
        <dbReference type="SAM" id="Phobius"/>
    </source>
</evidence>
<feature type="transmembrane region" description="Helical" evidence="6">
    <location>
        <begin position="215"/>
        <end position="237"/>
    </location>
</feature>
<dbReference type="InterPro" id="IPR036259">
    <property type="entry name" value="MFS_trans_sf"/>
</dbReference>
<dbReference type="InterPro" id="IPR005829">
    <property type="entry name" value="Sugar_transporter_CS"/>
</dbReference>
<name>A0ABQ6IAA2_9MICO</name>
<dbReference type="Proteomes" id="UP001157125">
    <property type="component" value="Unassembled WGS sequence"/>
</dbReference>
<dbReference type="PANTHER" id="PTHR42718">
    <property type="entry name" value="MAJOR FACILITATOR SUPERFAMILY MULTIDRUG TRANSPORTER MFSC"/>
    <property type="match status" value="1"/>
</dbReference>
<dbReference type="SUPFAM" id="SSF103473">
    <property type="entry name" value="MFS general substrate transporter"/>
    <property type="match status" value="1"/>
</dbReference>
<evidence type="ECO:0000256" key="3">
    <source>
        <dbReference type="ARBA" id="ARBA00022989"/>
    </source>
</evidence>
<feature type="region of interest" description="Disordered" evidence="5">
    <location>
        <begin position="252"/>
        <end position="295"/>
    </location>
</feature>
<comment type="subcellular location">
    <subcellularLocation>
        <location evidence="1">Cell membrane</location>
        <topology evidence="1">Multi-pass membrane protein</topology>
    </subcellularLocation>
</comment>
<feature type="compositionally biased region" description="Basic and acidic residues" evidence="5">
    <location>
        <begin position="252"/>
        <end position="264"/>
    </location>
</feature>
<keyword evidence="4 6" id="KW-0472">Membrane</keyword>
<accession>A0ABQ6IAA2</accession>
<feature type="transmembrane region" description="Helical" evidence="6">
    <location>
        <begin position="175"/>
        <end position="195"/>
    </location>
</feature>
<evidence type="ECO:0000313" key="9">
    <source>
        <dbReference type="Proteomes" id="UP001157125"/>
    </source>
</evidence>
<reference evidence="9" key="1">
    <citation type="journal article" date="2019" name="Int. J. Syst. Evol. Microbiol.">
        <title>The Global Catalogue of Microorganisms (GCM) 10K type strain sequencing project: providing services to taxonomists for standard genome sequencing and annotation.</title>
        <authorList>
            <consortium name="The Broad Institute Genomics Platform"/>
            <consortium name="The Broad Institute Genome Sequencing Center for Infectious Disease"/>
            <person name="Wu L."/>
            <person name="Ma J."/>
        </authorList>
    </citation>
    <scope>NUCLEOTIDE SEQUENCE [LARGE SCALE GENOMIC DNA]</scope>
    <source>
        <strain evidence="9">NBRC 112299</strain>
    </source>
</reference>
<feature type="transmembrane region" description="Helical" evidence="6">
    <location>
        <begin position="87"/>
        <end position="110"/>
    </location>
</feature>
<keyword evidence="2 6" id="KW-0812">Transmembrane</keyword>
<dbReference type="InterPro" id="IPR011701">
    <property type="entry name" value="MFS"/>
</dbReference>
<gene>
    <name evidence="8" type="ORF">GCM10025876_09970</name>
</gene>